<dbReference type="Proteomes" id="UP000593572">
    <property type="component" value="Unassembled WGS sequence"/>
</dbReference>
<dbReference type="AlphaFoldDB" id="A0A7J8NIM3"/>
<protein>
    <submittedName>
        <fullName evidence="2">Uncharacterized protein</fullName>
    </submittedName>
</protein>
<comment type="caution">
    <text evidence="2">The sequence shown here is derived from an EMBL/GenBank/DDBJ whole genome shotgun (WGS) entry which is preliminary data.</text>
</comment>
<evidence type="ECO:0000313" key="2">
    <source>
        <dbReference type="EMBL" id="MBA0576672.1"/>
    </source>
</evidence>
<accession>A0A7J8NIM3</accession>
<keyword evidence="3" id="KW-1185">Reference proteome</keyword>
<evidence type="ECO:0000256" key="1">
    <source>
        <dbReference type="SAM" id="Phobius"/>
    </source>
</evidence>
<keyword evidence="1" id="KW-0812">Transmembrane</keyword>
<feature type="transmembrane region" description="Helical" evidence="1">
    <location>
        <begin position="13"/>
        <end position="31"/>
    </location>
</feature>
<keyword evidence="1" id="KW-1133">Transmembrane helix</keyword>
<dbReference type="EMBL" id="JABEZX010350764">
    <property type="protein sequence ID" value="MBA0576672.1"/>
    <property type="molecule type" value="Genomic_DNA"/>
</dbReference>
<reference evidence="2 3" key="1">
    <citation type="journal article" date="2019" name="Genome Biol. Evol.">
        <title>Insights into the evolution of the New World diploid cottons (Gossypium, subgenus Houzingenia) based on genome sequencing.</title>
        <authorList>
            <person name="Grover C.E."/>
            <person name="Arick M.A. 2nd"/>
            <person name="Thrash A."/>
            <person name="Conover J.L."/>
            <person name="Sanders W.S."/>
            <person name="Peterson D.G."/>
            <person name="Frelichowski J.E."/>
            <person name="Scheffler J.A."/>
            <person name="Scheffler B.E."/>
            <person name="Wendel J.F."/>
        </authorList>
    </citation>
    <scope>NUCLEOTIDE SEQUENCE [LARGE SCALE GENOMIC DNA]</scope>
    <source>
        <strain evidence="2">157</strain>
        <tissue evidence="2">Leaf</tissue>
    </source>
</reference>
<evidence type="ECO:0000313" key="3">
    <source>
        <dbReference type="Proteomes" id="UP000593572"/>
    </source>
</evidence>
<sequence>MSRDLCDLRIHDWVSMVVSLMILLLWNVMLIQKVF</sequence>
<gene>
    <name evidence="2" type="ORF">Golob_006881</name>
</gene>
<organism evidence="2 3">
    <name type="scientific">Gossypium lobatum</name>
    <dbReference type="NCBI Taxonomy" id="34289"/>
    <lineage>
        <taxon>Eukaryota</taxon>
        <taxon>Viridiplantae</taxon>
        <taxon>Streptophyta</taxon>
        <taxon>Embryophyta</taxon>
        <taxon>Tracheophyta</taxon>
        <taxon>Spermatophyta</taxon>
        <taxon>Magnoliopsida</taxon>
        <taxon>eudicotyledons</taxon>
        <taxon>Gunneridae</taxon>
        <taxon>Pentapetalae</taxon>
        <taxon>rosids</taxon>
        <taxon>malvids</taxon>
        <taxon>Malvales</taxon>
        <taxon>Malvaceae</taxon>
        <taxon>Malvoideae</taxon>
        <taxon>Gossypium</taxon>
    </lineage>
</organism>
<name>A0A7J8NIM3_9ROSI</name>
<keyword evidence="1" id="KW-0472">Membrane</keyword>
<proteinExistence type="predicted"/>